<gene>
    <name evidence="2" type="ORF">DEO72_LG6g2691</name>
</gene>
<evidence type="ECO:0000256" key="1">
    <source>
        <dbReference type="ARBA" id="ARBA00022884"/>
    </source>
</evidence>
<sequence length="103" mass="11441">MGLVVIIINTCILATNELDRSWKELGVDITSKVALHSELSTGGFTGCLLHYGASHVCGVDVGYGLVTFQRYQRMTAAAFSLSEYVRVYYCEVDRLTHRMNSNC</sequence>
<reference evidence="2 3" key="1">
    <citation type="submission" date="2019-04" db="EMBL/GenBank/DDBJ databases">
        <title>An improved genome assembly and genetic linkage map for asparagus bean, Vigna unguiculata ssp. sesquipedialis.</title>
        <authorList>
            <person name="Xia Q."/>
            <person name="Zhang R."/>
            <person name="Dong Y."/>
        </authorList>
    </citation>
    <scope>NUCLEOTIDE SEQUENCE [LARGE SCALE GENOMIC DNA]</scope>
    <source>
        <tissue evidence="2">Leaf</tissue>
    </source>
</reference>
<name>A0A4D6MAG8_VIGUN</name>
<dbReference type="PANTHER" id="PTHR32319:SF0">
    <property type="entry name" value="BACTERIAL HEMOLYSIN-LIKE PROTEIN"/>
    <property type="match status" value="1"/>
</dbReference>
<dbReference type="GO" id="GO:0003723">
    <property type="term" value="F:RNA binding"/>
    <property type="evidence" value="ECO:0007669"/>
    <property type="project" value="UniProtKB-KW"/>
</dbReference>
<keyword evidence="3" id="KW-1185">Reference proteome</keyword>
<proteinExistence type="predicted"/>
<accession>A0A4D6MAG8</accession>
<dbReference type="PANTHER" id="PTHR32319">
    <property type="entry name" value="BACTERIAL HEMOLYSIN-LIKE PROTEIN"/>
    <property type="match status" value="1"/>
</dbReference>
<evidence type="ECO:0000313" key="3">
    <source>
        <dbReference type="Proteomes" id="UP000501690"/>
    </source>
</evidence>
<dbReference type="GO" id="GO:0008168">
    <property type="term" value="F:methyltransferase activity"/>
    <property type="evidence" value="ECO:0007669"/>
    <property type="project" value="InterPro"/>
</dbReference>
<protein>
    <submittedName>
        <fullName evidence="2">Putative hemolysin</fullName>
    </submittedName>
</protein>
<dbReference type="Proteomes" id="UP000501690">
    <property type="component" value="Linkage Group LG6"/>
</dbReference>
<dbReference type="EMBL" id="CP039350">
    <property type="protein sequence ID" value="QCD97977.1"/>
    <property type="molecule type" value="Genomic_DNA"/>
</dbReference>
<organism evidence="2 3">
    <name type="scientific">Vigna unguiculata</name>
    <name type="common">Cowpea</name>
    <dbReference type="NCBI Taxonomy" id="3917"/>
    <lineage>
        <taxon>Eukaryota</taxon>
        <taxon>Viridiplantae</taxon>
        <taxon>Streptophyta</taxon>
        <taxon>Embryophyta</taxon>
        <taxon>Tracheophyta</taxon>
        <taxon>Spermatophyta</taxon>
        <taxon>Magnoliopsida</taxon>
        <taxon>eudicotyledons</taxon>
        <taxon>Gunneridae</taxon>
        <taxon>Pentapetalae</taxon>
        <taxon>rosids</taxon>
        <taxon>fabids</taxon>
        <taxon>Fabales</taxon>
        <taxon>Fabaceae</taxon>
        <taxon>Papilionoideae</taxon>
        <taxon>50 kb inversion clade</taxon>
        <taxon>NPAAA clade</taxon>
        <taxon>indigoferoid/millettioid clade</taxon>
        <taxon>Phaseoleae</taxon>
        <taxon>Vigna</taxon>
    </lineage>
</organism>
<evidence type="ECO:0000313" key="2">
    <source>
        <dbReference type="EMBL" id="QCD97977.1"/>
    </source>
</evidence>
<dbReference type="Gene3D" id="3.40.50.150">
    <property type="entry name" value="Vaccinia Virus protein VP39"/>
    <property type="match status" value="1"/>
</dbReference>
<dbReference type="InterPro" id="IPR029063">
    <property type="entry name" value="SAM-dependent_MTases_sf"/>
</dbReference>
<keyword evidence="1" id="KW-0694">RNA-binding</keyword>
<dbReference type="AlphaFoldDB" id="A0A4D6MAG8"/>
<dbReference type="InterPro" id="IPR047048">
    <property type="entry name" value="TlyA"/>
</dbReference>